<comment type="subcellular location">
    <subcellularLocation>
        <location evidence="1">Cell inner membrane</location>
        <topology evidence="1">Single-pass membrane protein</topology>
        <orientation evidence="1">Periplasmic side</orientation>
    </subcellularLocation>
</comment>
<keyword evidence="7" id="KW-0653">Protein transport</keyword>
<dbReference type="GO" id="GO:0031992">
    <property type="term" value="F:energy transducer activity"/>
    <property type="evidence" value="ECO:0007669"/>
    <property type="project" value="InterPro"/>
</dbReference>
<dbReference type="RefSeq" id="WP_245877927.1">
    <property type="nucleotide sequence ID" value="NZ_OCNH01000003.1"/>
</dbReference>
<keyword evidence="6" id="KW-0812">Transmembrane</keyword>
<name>A0A286GEM6_9BACT</name>
<comment type="similarity">
    <text evidence="2">Belongs to the TonB family.</text>
</comment>
<evidence type="ECO:0000256" key="5">
    <source>
        <dbReference type="ARBA" id="ARBA00022519"/>
    </source>
</evidence>
<dbReference type="Gene3D" id="3.30.1150.10">
    <property type="match status" value="1"/>
</dbReference>
<feature type="domain" description="TonB C-terminal" evidence="10">
    <location>
        <begin position="53"/>
        <end position="150"/>
    </location>
</feature>
<dbReference type="InterPro" id="IPR003538">
    <property type="entry name" value="TonB"/>
</dbReference>
<evidence type="ECO:0000256" key="4">
    <source>
        <dbReference type="ARBA" id="ARBA00022475"/>
    </source>
</evidence>
<evidence type="ECO:0000256" key="3">
    <source>
        <dbReference type="ARBA" id="ARBA00022448"/>
    </source>
</evidence>
<dbReference type="Proteomes" id="UP000219452">
    <property type="component" value="Unassembled WGS sequence"/>
</dbReference>
<dbReference type="GO" id="GO:0015891">
    <property type="term" value="P:siderophore transport"/>
    <property type="evidence" value="ECO:0007669"/>
    <property type="project" value="InterPro"/>
</dbReference>
<dbReference type="AlphaFoldDB" id="A0A286GEM6"/>
<evidence type="ECO:0000256" key="1">
    <source>
        <dbReference type="ARBA" id="ARBA00004383"/>
    </source>
</evidence>
<evidence type="ECO:0000256" key="9">
    <source>
        <dbReference type="ARBA" id="ARBA00023136"/>
    </source>
</evidence>
<dbReference type="InterPro" id="IPR037682">
    <property type="entry name" value="TonB_C"/>
</dbReference>
<dbReference type="GO" id="GO:0015031">
    <property type="term" value="P:protein transport"/>
    <property type="evidence" value="ECO:0007669"/>
    <property type="project" value="UniProtKB-KW"/>
</dbReference>
<reference evidence="12" key="1">
    <citation type="submission" date="2017-09" db="EMBL/GenBank/DDBJ databases">
        <authorList>
            <person name="Varghese N."/>
            <person name="Submissions S."/>
        </authorList>
    </citation>
    <scope>NUCLEOTIDE SEQUENCE [LARGE SCALE GENOMIC DNA]</scope>
    <source>
        <strain evidence="12">DSM 29961</strain>
    </source>
</reference>
<evidence type="ECO:0000259" key="10">
    <source>
        <dbReference type="PROSITE" id="PS52015"/>
    </source>
</evidence>
<keyword evidence="12" id="KW-1185">Reference proteome</keyword>
<evidence type="ECO:0000256" key="6">
    <source>
        <dbReference type="ARBA" id="ARBA00022692"/>
    </source>
</evidence>
<protein>
    <submittedName>
        <fullName evidence="11">TonB family C-terminal domain-containing protein</fullName>
    </submittedName>
</protein>
<evidence type="ECO:0000256" key="8">
    <source>
        <dbReference type="ARBA" id="ARBA00022989"/>
    </source>
</evidence>
<keyword evidence="4" id="KW-1003">Cell membrane</keyword>
<dbReference type="PRINTS" id="PR01374">
    <property type="entry name" value="TONBPROTEIN"/>
</dbReference>
<dbReference type="InterPro" id="IPR051045">
    <property type="entry name" value="TonB-dependent_transducer"/>
</dbReference>
<keyword evidence="8" id="KW-1133">Transmembrane helix</keyword>
<dbReference type="SUPFAM" id="SSF74653">
    <property type="entry name" value="TolA/TonB C-terminal domain"/>
    <property type="match status" value="1"/>
</dbReference>
<organism evidence="11 12">
    <name type="scientific">Spirosoma fluviale</name>
    <dbReference type="NCBI Taxonomy" id="1597977"/>
    <lineage>
        <taxon>Bacteria</taxon>
        <taxon>Pseudomonadati</taxon>
        <taxon>Bacteroidota</taxon>
        <taxon>Cytophagia</taxon>
        <taxon>Cytophagales</taxon>
        <taxon>Cytophagaceae</taxon>
        <taxon>Spirosoma</taxon>
    </lineage>
</organism>
<dbReference type="NCBIfam" id="TIGR01352">
    <property type="entry name" value="tonB_Cterm"/>
    <property type="match status" value="1"/>
</dbReference>
<evidence type="ECO:0000313" key="12">
    <source>
        <dbReference type="Proteomes" id="UP000219452"/>
    </source>
</evidence>
<evidence type="ECO:0000313" key="11">
    <source>
        <dbReference type="EMBL" id="SOD93464.1"/>
    </source>
</evidence>
<dbReference type="GO" id="GO:0098797">
    <property type="term" value="C:plasma membrane protein complex"/>
    <property type="evidence" value="ECO:0007669"/>
    <property type="project" value="TreeGrafter"/>
</dbReference>
<dbReference type="PANTHER" id="PTHR33446">
    <property type="entry name" value="PROTEIN TONB-RELATED"/>
    <property type="match status" value="1"/>
</dbReference>
<dbReference type="InterPro" id="IPR006260">
    <property type="entry name" value="TonB/TolA_C"/>
</dbReference>
<evidence type="ECO:0000256" key="7">
    <source>
        <dbReference type="ARBA" id="ARBA00022927"/>
    </source>
</evidence>
<dbReference type="GO" id="GO:0030288">
    <property type="term" value="C:outer membrane-bounded periplasmic space"/>
    <property type="evidence" value="ECO:0007669"/>
    <property type="project" value="InterPro"/>
</dbReference>
<keyword evidence="3" id="KW-0813">Transport</keyword>
<evidence type="ECO:0000256" key="2">
    <source>
        <dbReference type="ARBA" id="ARBA00006555"/>
    </source>
</evidence>
<keyword evidence="9" id="KW-0472">Membrane</keyword>
<proteinExistence type="inferred from homology"/>
<accession>A0A286GEM6</accession>
<gene>
    <name evidence="11" type="ORF">SAMN06269250_4505</name>
</gene>
<keyword evidence="5" id="KW-0997">Cell inner membrane</keyword>
<sequence>MEPCFHLYIPALVRLVGMSAGLLLLSTLALAQKPAKADTTVYTVVERQPQFPGGMDALKDYLQKNISYPKEAQKAGIKGRVLVSFVIEPDGQLTTIQLWKGLGYGCDEEAMRLVEAMPCCWQAGSQSGRLLRVKYTLPILFGIDYPKVKIR</sequence>
<dbReference type="EMBL" id="OCNH01000003">
    <property type="protein sequence ID" value="SOD93464.1"/>
    <property type="molecule type" value="Genomic_DNA"/>
</dbReference>
<dbReference type="PROSITE" id="PS52015">
    <property type="entry name" value="TONB_CTD"/>
    <property type="match status" value="1"/>
</dbReference>
<dbReference type="Pfam" id="PF03544">
    <property type="entry name" value="TonB_C"/>
    <property type="match status" value="1"/>
</dbReference>
<dbReference type="PANTHER" id="PTHR33446:SF2">
    <property type="entry name" value="PROTEIN TONB"/>
    <property type="match status" value="1"/>
</dbReference>
<dbReference type="GO" id="GO:0055085">
    <property type="term" value="P:transmembrane transport"/>
    <property type="evidence" value="ECO:0007669"/>
    <property type="project" value="InterPro"/>
</dbReference>